<dbReference type="EMBL" id="KN831787">
    <property type="protein sequence ID" value="KIM38965.1"/>
    <property type="molecule type" value="Genomic_DNA"/>
</dbReference>
<dbReference type="Proteomes" id="UP000053424">
    <property type="component" value="Unassembled WGS sequence"/>
</dbReference>
<accession>A0A0C3BQN0</accession>
<dbReference type="AlphaFoldDB" id="A0A0C3BQN0"/>
<keyword evidence="2" id="KW-1185">Reference proteome</keyword>
<organism evidence="1 2">
    <name type="scientific">Hebeloma cylindrosporum</name>
    <dbReference type="NCBI Taxonomy" id="76867"/>
    <lineage>
        <taxon>Eukaryota</taxon>
        <taxon>Fungi</taxon>
        <taxon>Dikarya</taxon>
        <taxon>Basidiomycota</taxon>
        <taxon>Agaricomycotina</taxon>
        <taxon>Agaricomycetes</taxon>
        <taxon>Agaricomycetidae</taxon>
        <taxon>Agaricales</taxon>
        <taxon>Agaricineae</taxon>
        <taxon>Hymenogastraceae</taxon>
        <taxon>Hebeloma</taxon>
    </lineage>
</organism>
<proteinExistence type="predicted"/>
<name>A0A0C3BQN0_HEBCY</name>
<sequence length="99" mass="11065">MGSINLALKMRMSEDFTTSDQPHLWVQHVRVVLVVAGHPMVVCGRVADCISCAVLLQPIVDPERLRWELATLVDMVSKMMLQAVDDCRGSKRGRGGFRE</sequence>
<reference evidence="2" key="2">
    <citation type="submission" date="2015-01" db="EMBL/GenBank/DDBJ databases">
        <title>Evolutionary Origins and Diversification of the Mycorrhizal Mutualists.</title>
        <authorList>
            <consortium name="DOE Joint Genome Institute"/>
            <consortium name="Mycorrhizal Genomics Consortium"/>
            <person name="Kohler A."/>
            <person name="Kuo A."/>
            <person name="Nagy L.G."/>
            <person name="Floudas D."/>
            <person name="Copeland A."/>
            <person name="Barry K.W."/>
            <person name="Cichocki N."/>
            <person name="Veneault-Fourrey C."/>
            <person name="LaButti K."/>
            <person name="Lindquist E.A."/>
            <person name="Lipzen A."/>
            <person name="Lundell T."/>
            <person name="Morin E."/>
            <person name="Murat C."/>
            <person name="Riley R."/>
            <person name="Ohm R."/>
            <person name="Sun H."/>
            <person name="Tunlid A."/>
            <person name="Henrissat B."/>
            <person name="Grigoriev I.V."/>
            <person name="Hibbett D.S."/>
            <person name="Martin F."/>
        </authorList>
    </citation>
    <scope>NUCLEOTIDE SEQUENCE [LARGE SCALE GENOMIC DNA]</scope>
    <source>
        <strain evidence="2">h7</strain>
    </source>
</reference>
<gene>
    <name evidence="1" type="ORF">M413DRAFT_447323</name>
</gene>
<evidence type="ECO:0000313" key="1">
    <source>
        <dbReference type="EMBL" id="KIM38965.1"/>
    </source>
</evidence>
<dbReference type="HOGENOM" id="CLU_2320675_0_0_1"/>
<protein>
    <submittedName>
        <fullName evidence="1">Uncharacterized protein</fullName>
    </submittedName>
</protein>
<reference evidence="1 2" key="1">
    <citation type="submission" date="2014-04" db="EMBL/GenBank/DDBJ databases">
        <authorList>
            <consortium name="DOE Joint Genome Institute"/>
            <person name="Kuo A."/>
            <person name="Gay G."/>
            <person name="Dore J."/>
            <person name="Kohler A."/>
            <person name="Nagy L.G."/>
            <person name="Floudas D."/>
            <person name="Copeland A."/>
            <person name="Barry K.W."/>
            <person name="Cichocki N."/>
            <person name="Veneault-Fourrey C."/>
            <person name="LaButti K."/>
            <person name="Lindquist E.A."/>
            <person name="Lipzen A."/>
            <person name="Lundell T."/>
            <person name="Morin E."/>
            <person name="Murat C."/>
            <person name="Sun H."/>
            <person name="Tunlid A."/>
            <person name="Henrissat B."/>
            <person name="Grigoriev I.V."/>
            <person name="Hibbett D.S."/>
            <person name="Martin F."/>
            <person name="Nordberg H.P."/>
            <person name="Cantor M.N."/>
            <person name="Hua S.X."/>
        </authorList>
    </citation>
    <scope>NUCLEOTIDE SEQUENCE [LARGE SCALE GENOMIC DNA]</scope>
    <source>
        <strain evidence="2">h7</strain>
    </source>
</reference>
<evidence type="ECO:0000313" key="2">
    <source>
        <dbReference type="Proteomes" id="UP000053424"/>
    </source>
</evidence>